<evidence type="ECO:0000313" key="2">
    <source>
        <dbReference type="EMBL" id="TVU24046.1"/>
    </source>
</evidence>
<organism evidence="2 3">
    <name type="scientific">Eragrostis curvula</name>
    <name type="common">weeping love grass</name>
    <dbReference type="NCBI Taxonomy" id="38414"/>
    <lineage>
        <taxon>Eukaryota</taxon>
        <taxon>Viridiplantae</taxon>
        <taxon>Streptophyta</taxon>
        <taxon>Embryophyta</taxon>
        <taxon>Tracheophyta</taxon>
        <taxon>Spermatophyta</taxon>
        <taxon>Magnoliopsida</taxon>
        <taxon>Liliopsida</taxon>
        <taxon>Poales</taxon>
        <taxon>Poaceae</taxon>
        <taxon>PACMAD clade</taxon>
        <taxon>Chloridoideae</taxon>
        <taxon>Eragrostideae</taxon>
        <taxon>Eragrostidinae</taxon>
        <taxon>Eragrostis</taxon>
    </lineage>
</organism>
<dbReference type="Gene3D" id="1.20.1250.20">
    <property type="entry name" value="MFS general substrate transporter like domains"/>
    <property type="match status" value="1"/>
</dbReference>
<proteinExistence type="predicted"/>
<comment type="caution">
    <text evidence="2">The sequence shown here is derived from an EMBL/GenBank/DDBJ whole genome shotgun (WGS) entry which is preliminary data.</text>
</comment>
<feature type="transmembrane region" description="Helical" evidence="1">
    <location>
        <begin position="32"/>
        <end position="65"/>
    </location>
</feature>
<sequence length="119" mass="12536">MFRSHGVAPDAVVLAATEAVGVVKTPRRLEPVVWLTLVALALRVHATAACAASVMGFVAAFLVGLSPLASTYNAEVVPLRLCMQGASLRMTVNRVACGGEHVVHFALVLNHHARVLLCV</sequence>
<reference evidence="2 3" key="1">
    <citation type="journal article" date="2019" name="Sci. Rep.">
        <title>A high-quality genome of Eragrostis curvula grass provides insights into Poaceae evolution and supports new strategies to enhance forage quality.</title>
        <authorList>
            <person name="Carballo J."/>
            <person name="Santos B.A.C.M."/>
            <person name="Zappacosta D."/>
            <person name="Garbus I."/>
            <person name="Selva J.P."/>
            <person name="Gallo C.A."/>
            <person name="Diaz A."/>
            <person name="Albertini E."/>
            <person name="Caccamo M."/>
            <person name="Echenique V."/>
        </authorList>
    </citation>
    <scope>NUCLEOTIDE SEQUENCE [LARGE SCALE GENOMIC DNA]</scope>
    <source>
        <strain evidence="3">cv. Victoria</strain>
        <tissue evidence="2">Leaf</tissue>
    </source>
</reference>
<protein>
    <submittedName>
        <fullName evidence="2">Uncharacterized protein</fullName>
    </submittedName>
</protein>
<dbReference type="AlphaFoldDB" id="A0A5J9UKH7"/>
<gene>
    <name evidence="2" type="ORF">EJB05_26439</name>
</gene>
<accession>A0A5J9UKH7</accession>
<feature type="non-terminal residue" evidence="2">
    <location>
        <position position="1"/>
    </location>
</feature>
<dbReference type="OrthoDB" id="6339427at2759"/>
<dbReference type="InterPro" id="IPR036259">
    <property type="entry name" value="MFS_trans_sf"/>
</dbReference>
<keyword evidence="3" id="KW-1185">Reference proteome</keyword>
<evidence type="ECO:0000313" key="3">
    <source>
        <dbReference type="Proteomes" id="UP000324897"/>
    </source>
</evidence>
<name>A0A5J9UKH7_9POAL</name>
<dbReference type="Proteomes" id="UP000324897">
    <property type="component" value="Chromosome 2"/>
</dbReference>
<keyword evidence="1" id="KW-0812">Transmembrane</keyword>
<evidence type="ECO:0000256" key="1">
    <source>
        <dbReference type="SAM" id="Phobius"/>
    </source>
</evidence>
<dbReference type="EMBL" id="RWGY01000013">
    <property type="protein sequence ID" value="TVU24046.1"/>
    <property type="molecule type" value="Genomic_DNA"/>
</dbReference>
<keyword evidence="1" id="KW-1133">Transmembrane helix</keyword>
<keyword evidence="1" id="KW-0472">Membrane</keyword>
<dbReference type="Gramene" id="TVU24046">
    <property type="protein sequence ID" value="TVU24046"/>
    <property type="gene ID" value="EJB05_26439"/>
</dbReference>